<comment type="subcellular location">
    <subcellularLocation>
        <location evidence="1">Cytoplasm</location>
    </subcellularLocation>
</comment>
<dbReference type="Proteomes" id="UP001317870">
    <property type="component" value="Chromosome"/>
</dbReference>
<evidence type="ECO:0000256" key="4">
    <source>
        <dbReference type="ARBA" id="ARBA00023186"/>
    </source>
</evidence>
<proteinExistence type="inferred from homology"/>
<organism evidence="5 6">
    <name type="scientific">Nocardia sputorum</name>
    <dbReference type="NCBI Taxonomy" id="2984338"/>
    <lineage>
        <taxon>Bacteria</taxon>
        <taxon>Bacillati</taxon>
        <taxon>Actinomycetota</taxon>
        <taxon>Actinomycetes</taxon>
        <taxon>Mycobacteriales</taxon>
        <taxon>Nocardiaceae</taxon>
        <taxon>Nocardia</taxon>
    </lineage>
</organism>
<keyword evidence="4" id="KW-0143">Chaperone</keyword>
<gene>
    <name evidence="5" type="ORF">IFM12276_22860</name>
</gene>
<evidence type="ECO:0000313" key="5">
    <source>
        <dbReference type="EMBL" id="BDT99257.1"/>
    </source>
</evidence>
<keyword evidence="3" id="KW-0963">Cytoplasm</keyword>
<evidence type="ECO:0000256" key="1">
    <source>
        <dbReference type="ARBA" id="ARBA00004496"/>
    </source>
</evidence>
<reference evidence="5 6" key="1">
    <citation type="submission" date="2022-11" db="EMBL/GenBank/DDBJ databases">
        <title>Genome Sequencing of Nocardia sp. ON39_IFM12276 and assembly.</title>
        <authorList>
            <person name="Shimojima M."/>
            <person name="Toyokawa M."/>
            <person name="Uesaka K."/>
        </authorList>
    </citation>
    <scope>NUCLEOTIDE SEQUENCE [LARGE SCALE GENOMIC DNA]</scope>
    <source>
        <strain evidence="5 6">IFM 12276</strain>
    </source>
</reference>
<evidence type="ECO:0000256" key="3">
    <source>
        <dbReference type="ARBA" id="ARBA00022490"/>
    </source>
</evidence>
<keyword evidence="6" id="KW-1185">Reference proteome</keyword>
<evidence type="ECO:0000313" key="6">
    <source>
        <dbReference type="Proteomes" id="UP001317870"/>
    </source>
</evidence>
<dbReference type="InterPro" id="IPR025734">
    <property type="entry name" value="EspG"/>
</dbReference>
<protein>
    <recommendedName>
        <fullName evidence="7">ESX secretion-associated protein EspG</fullName>
    </recommendedName>
</protein>
<comment type="similarity">
    <text evidence="2">Belongs to the EspG family.</text>
</comment>
<accession>A0ABM8CW92</accession>
<sequence>MSRSWLLTDIELIALWDNLFKDRLPAPLFCLYRGESAAEWSRLADAALDGLAEDEDGALHDALGRIAHADIRVTVAAFDPRSPNDPAGRVRAVGARQGAVASLIRQLPGETCWHSAGFQVSTGAAERLPGALVGVLPEGAAGRLPDIPLVTVPTVADVDHHFGRSPVYDSFGEADRASASWLRHPVERRGLIETSLGRSIFGPRGIARRRIDWRDLVGDGRYAVTAAAAPIATAVDRAALAALVAADIETVRHTMEDERRA</sequence>
<evidence type="ECO:0000256" key="2">
    <source>
        <dbReference type="ARBA" id="ARBA00006411"/>
    </source>
</evidence>
<dbReference type="RefSeq" id="WP_281879388.1">
    <property type="nucleotide sequence ID" value="NZ_AP026976.1"/>
</dbReference>
<dbReference type="Pfam" id="PF14011">
    <property type="entry name" value="ESX-1_EspG"/>
    <property type="match status" value="1"/>
</dbReference>
<dbReference type="EMBL" id="AP026978">
    <property type="protein sequence ID" value="BDT99257.1"/>
    <property type="molecule type" value="Genomic_DNA"/>
</dbReference>
<evidence type="ECO:0008006" key="7">
    <source>
        <dbReference type="Google" id="ProtNLM"/>
    </source>
</evidence>
<name>A0ABM8CW92_9NOCA</name>